<accession>A0AB34G830</accession>
<comment type="caution">
    <text evidence="2">The sequence shown here is derived from an EMBL/GenBank/DDBJ whole genome shotgun (WGS) entry which is preliminary data.</text>
</comment>
<feature type="region of interest" description="Disordered" evidence="1">
    <location>
        <begin position="31"/>
        <end position="58"/>
    </location>
</feature>
<evidence type="ECO:0000313" key="3">
    <source>
        <dbReference type="Proteomes" id="UP001159641"/>
    </source>
</evidence>
<dbReference type="AlphaFoldDB" id="A0AB34G830"/>
<gene>
    <name evidence="2" type="ORF">J1605_016207</name>
</gene>
<keyword evidence="3" id="KW-1185">Reference proteome</keyword>
<protein>
    <submittedName>
        <fullName evidence="2">Uncharacterized protein</fullName>
    </submittedName>
</protein>
<evidence type="ECO:0000256" key="1">
    <source>
        <dbReference type="SAM" id="MobiDB-lite"/>
    </source>
</evidence>
<proteinExistence type="predicted"/>
<sequence>MEEEEKLRHGRTLKAVLSLLHTHAASLAHAPRRSACLGSPKAQQETKQLPSSGRKPRGTRFRILIPSVSGPAPATAAVVTRTAGNDHAHSGLGFPFNPRDRTEVFVKETPAVSLNLGLLSSIAAGRKATERYCRQHYTSPNPGHASSHPASGLTQKPHRAERFPARTKRSALTFSDRSSEAPVITPLLTTRIVPLPAAPHKSREEA</sequence>
<dbReference type="Proteomes" id="UP001159641">
    <property type="component" value="Unassembled WGS sequence"/>
</dbReference>
<name>A0AB34G830_ESCRO</name>
<dbReference type="EMBL" id="JAIQCJ010002596">
    <property type="protein sequence ID" value="KAJ8775659.1"/>
    <property type="molecule type" value="Genomic_DNA"/>
</dbReference>
<evidence type="ECO:0000313" key="2">
    <source>
        <dbReference type="EMBL" id="KAJ8775659.1"/>
    </source>
</evidence>
<feature type="compositionally biased region" description="Polar residues" evidence="1">
    <location>
        <begin position="41"/>
        <end position="51"/>
    </location>
</feature>
<reference evidence="2 3" key="1">
    <citation type="submission" date="2022-11" db="EMBL/GenBank/DDBJ databases">
        <title>Whole genome sequence of Eschrichtius robustus ER-17-0199.</title>
        <authorList>
            <person name="Bruniche-Olsen A."/>
            <person name="Black A.N."/>
            <person name="Fields C.J."/>
            <person name="Walden K."/>
            <person name="Dewoody J.A."/>
        </authorList>
    </citation>
    <scope>NUCLEOTIDE SEQUENCE [LARGE SCALE GENOMIC DNA]</scope>
    <source>
        <strain evidence="2">ER-17-0199</strain>
        <tissue evidence="2">Blubber</tissue>
    </source>
</reference>
<organism evidence="2 3">
    <name type="scientific">Eschrichtius robustus</name>
    <name type="common">California gray whale</name>
    <name type="synonym">Eschrichtius gibbosus</name>
    <dbReference type="NCBI Taxonomy" id="9764"/>
    <lineage>
        <taxon>Eukaryota</taxon>
        <taxon>Metazoa</taxon>
        <taxon>Chordata</taxon>
        <taxon>Craniata</taxon>
        <taxon>Vertebrata</taxon>
        <taxon>Euteleostomi</taxon>
        <taxon>Mammalia</taxon>
        <taxon>Eutheria</taxon>
        <taxon>Laurasiatheria</taxon>
        <taxon>Artiodactyla</taxon>
        <taxon>Whippomorpha</taxon>
        <taxon>Cetacea</taxon>
        <taxon>Mysticeti</taxon>
        <taxon>Eschrichtiidae</taxon>
        <taxon>Eschrichtius</taxon>
    </lineage>
</organism>
<feature type="region of interest" description="Disordered" evidence="1">
    <location>
        <begin position="135"/>
        <end position="179"/>
    </location>
</feature>